<dbReference type="Gene3D" id="3.40.50.20">
    <property type="match status" value="1"/>
</dbReference>
<dbReference type="EMBL" id="JBHSFA010000002">
    <property type="protein sequence ID" value="MFC4541226.1"/>
    <property type="molecule type" value="Genomic_DNA"/>
</dbReference>
<dbReference type="AlphaFoldDB" id="A0ABD5PL80"/>
<keyword evidence="1" id="KW-0436">Ligase</keyword>
<proteinExistence type="predicted"/>
<gene>
    <name evidence="1" type="ORF">ACFO5R_04720</name>
</gene>
<accession>A0ABD5PL80</accession>
<dbReference type="RefSeq" id="WP_250139364.1">
    <property type="nucleotide sequence ID" value="NZ_JALIQP010000001.1"/>
</dbReference>
<dbReference type="PANTHER" id="PTHR39217:SF1">
    <property type="entry name" value="GLUTATHIONE SYNTHETASE"/>
    <property type="match status" value="1"/>
</dbReference>
<dbReference type="PANTHER" id="PTHR39217">
    <property type="match status" value="1"/>
</dbReference>
<sequence length="308" mass="33466">MTDGGPRIGIVTGTRAPELTDDGRAVASELRDRGYEAEPVIWSESGVDWSRFDGLVVRSCWQYYEDPDAFRAWLGTVERNGVVVVNPPDVIRWNVHKFYLRDLETAGVSVVPTAYVDRGADVDLGTVLARNDWTDAVIKPAIGTSSSGVWRASTPIGPDAADRFEAQRAERDLLVQQFAPEVLDGELSLIFFGGAYSHANRSVPADDDFRAHPDFGVSTAAIDPAADLVAQARTVLEAAANVHSIDPSELTYARVDGVERGGSFELIELELIEPYLGLSRTDGALDRFVDAIDAALCRRSDSIARALS</sequence>
<dbReference type="InterPro" id="IPR013815">
    <property type="entry name" value="ATP_grasp_subdomain_1"/>
</dbReference>
<dbReference type="Gene3D" id="3.30.1490.20">
    <property type="entry name" value="ATP-grasp fold, A domain"/>
    <property type="match status" value="1"/>
</dbReference>
<dbReference type="InterPro" id="IPR053191">
    <property type="entry name" value="DcsG_Biosynth_Enzyme"/>
</dbReference>
<dbReference type="GO" id="GO:0016874">
    <property type="term" value="F:ligase activity"/>
    <property type="evidence" value="ECO:0007669"/>
    <property type="project" value="UniProtKB-KW"/>
</dbReference>
<name>A0ABD5PL80_9EURY</name>
<keyword evidence="2" id="KW-1185">Reference proteome</keyword>
<organism evidence="1 2">
    <name type="scientific">Halosolutus amylolyticus</name>
    <dbReference type="NCBI Taxonomy" id="2932267"/>
    <lineage>
        <taxon>Archaea</taxon>
        <taxon>Methanobacteriati</taxon>
        <taxon>Methanobacteriota</taxon>
        <taxon>Stenosarchaea group</taxon>
        <taxon>Halobacteria</taxon>
        <taxon>Halobacteriales</taxon>
        <taxon>Natrialbaceae</taxon>
        <taxon>Halosolutus</taxon>
    </lineage>
</organism>
<dbReference type="Proteomes" id="UP001595898">
    <property type="component" value="Unassembled WGS sequence"/>
</dbReference>
<evidence type="ECO:0000313" key="1">
    <source>
        <dbReference type="EMBL" id="MFC4541226.1"/>
    </source>
</evidence>
<dbReference type="SUPFAM" id="SSF56059">
    <property type="entry name" value="Glutathione synthetase ATP-binding domain-like"/>
    <property type="match status" value="1"/>
</dbReference>
<protein>
    <submittedName>
        <fullName evidence="1">RimK family alpha-L-glutamate ligase</fullName>
    </submittedName>
</protein>
<comment type="caution">
    <text evidence="1">The sequence shown here is derived from an EMBL/GenBank/DDBJ whole genome shotgun (WGS) entry which is preliminary data.</text>
</comment>
<reference evidence="1 2" key="1">
    <citation type="journal article" date="2019" name="Int. J. Syst. Evol. Microbiol.">
        <title>The Global Catalogue of Microorganisms (GCM) 10K type strain sequencing project: providing services to taxonomists for standard genome sequencing and annotation.</title>
        <authorList>
            <consortium name="The Broad Institute Genomics Platform"/>
            <consortium name="The Broad Institute Genome Sequencing Center for Infectious Disease"/>
            <person name="Wu L."/>
            <person name="Ma J."/>
        </authorList>
    </citation>
    <scope>NUCLEOTIDE SEQUENCE [LARGE SCALE GENOMIC DNA]</scope>
    <source>
        <strain evidence="1 2">WLHS5</strain>
    </source>
</reference>
<evidence type="ECO:0000313" key="2">
    <source>
        <dbReference type="Proteomes" id="UP001595898"/>
    </source>
</evidence>
<dbReference type="Gene3D" id="3.30.470.20">
    <property type="entry name" value="ATP-grasp fold, B domain"/>
    <property type="match status" value="1"/>
</dbReference>